<sequence>MSQIEIELDLPLSSGFRLALSSQMPGQGFTGIFGPSGSGKTTLLRFIAGLQPCHSAILKVAGQYWQQGKQCLAVHKRPVGYVFQEASLFPHLSAQGNLDYAIKRAWPGKAPQVSDMIELLGIGHLLKQFPHQLSGGERQRIAIARALLINPSVLLMDEPLAALDEARKQDILPYLQALAGEIAIPVLYVTHSVSELSKLADEVVMLHKGRVKAQGTISEVGDALGFSDPQHPFSILPAQVSQTHPHWKLVSVQCHKARLWLADSALKPGTPVRLQVQARDVSLSLSAHQDSSILNIVPAVVDNMLNQEDGMLVRLHSDAGPLWAKISLRSAEHLQLHQGQRLHAQIKSMALTR</sequence>
<dbReference type="GO" id="GO:0140359">
    <property type="term" value="F:ABC-type transporter activity"/>
    <property type="evidence" value="ECO:0007669"/>
    <property type="project" value="InterPro"/>
</dbReference>
<keyword evidence="2" id="KW-1003">Cell membrane</keyword>
<comment type="caution">
    <text evidence="12">The sequence shown here is derived from an EMBL/GenBank/DDBJ whole genome shotgun (WGS) entry which is preliminary data.</text>
</comment>
<dbReference type="SUPFAM" id="SSF50331">
    <property type="entry name" value="MOP-like"/>
    <property type="match status" value="1"/>
</dbReference>
<name>A0A917YY64_9ALTE</name>
<dbReference type="PROSITE" id="PS51866">
    <property type="entry name" value="MOP"/>
    <property type="match status" value="1"/>
</dbReference>
<reference evidence="12" key="1">
    <citation type="journal article" date="2014" name="Int. J. Syst. Evol. Microbiol.">
        <title>Complete genome sequence of Corynebacterium casei LMG S-19264T (=DSM 44701T), isolated from a smear-ripened cheese.</title>
        <authorList>
            <consortium name="US DOE Joint Genome Institute (JGI-PGF)"/>
            <person name="Walter F."/>
            <person name="Albersmeier A."/>
            <person name="Kalinowski J."/>
            <person name="Ruckert C."/>
        </authorList>
    </citation>
    <scope>NUCLEOTIDE SEQUENCE</scope>
    <source>
        <strain evidence="12">CGMCC 1.7086</strain>
    </source>
</reference>
<proteinExistence type="predicted"/>
<evidence type="ECO:0000256" key="6">
    <source>
        <dbReference type="ARBA" id="ARBA00022840"/>
    </source>
</evidence>
<dbReference type="GO" id="GO:0005524">
    <property type="term" value="F:ATP binding"/>
    <property type="evidence" value="ECO:0007669"/>
    <property type="project" value="UniProtKB-KW"/>
</dbReference>
<keyword evidence="1" id="KW-0813">Transport</keyword>
<feature type="domain" description="ABC transporter" evidence="10">
    <location>
        <begin position="1"/>
        <end position="233"/>
    </location>
</feature>
<keyword evidence="8" id="KW-0472">Membrane</keyword>
<dbReference type="Proteomes" id="UP000606935">
    <property type="component" value="Unassembled WGS sequence"/>
</dbReference>
<evidence type="ECO:0000256" key="7">
    <source>
        <dbReference type="ARBA" id="ARBA00022967"/>
    </source>
</evidence>
<dbReference type="PROSITE" id="PS50893">
    <property type="entry name" value="ABC_TRANSPORTER_2"/>
    <property type="match status" value="1"/>
</dbReference>
<accession>A0A917YY64</accession>
<dbReference type="SMART" id="SM00382">
    <property type="entry name" value="AAA"/>
    <property type="match status" value="1"/>
</dbReference>
<dbReference type="PANTHER" id="PTHR43514">
    <property type="entry name" value="ABC TRANSPORTER I FAMILY MEMBER 10"/>
    <property type="match status" value="1"/>
</dbReference>
<dbReference type="InterPro" id="IPR011868">
    <property type="entry name" value="ModC_ABC_ATP-bd"/>
</dbReference>
<dbReference type="Pfam" id="PF03459">
    <property type="entry name" value="TOBE"/>
    <property type="match status" value="1"/>
</dbReference>
<dbReference type="PANTHER" id="PTHR43514:SF4">
    <property type="entry name" value="ABC TRANSPORTER I FAMILY MEMBER 10"/>
    <property type="match status" value="1"/>
</dbReference>
<keyword evidence="3 9" id="KW-0500">Molybdenum</keyword>
<dbReference type="AlphaFoldDB" id="A0A917YY64"/>
<evidence type="ECO:0000256" key="2">
    <source>
        <dbReference type="ARBA" id="ARBA00022475"/>
    </source>
</evidence>
<protein>
    <submittedName>
        <fullName evidence="12">Molybdenum import ATP-binding protein ModC</fullName>
    </submittedName>
</protein>
<keyword evidence="7" id="KW-1278">Translocase</keyword>
<evidence type="ECO:0000259" key="10">
    <source>
        <dbReference type="PROSITE" id="PS50893"/>
    </source>
</evidence>
<evidence type="ECO:0000313" key="12">
    <source>
        <dbReference type="EMBL" id="GGO69617.1"/>
    </source>
</evidence>
<feature type="domain" description="Mop" evidence="11">
    <location>
        <begin position="290"/>
        <end position="353"/>
    </location>
</feature>
<evidence type="ECO:0000259" key="11">
    <source>
        <dbReference type="PROSITE" id="PS51866"/>
    </source>
</evidence>
<keyword evidence="6 12" id="KW-0067">ATP-binding</keyword>
<evidence type="ECO:0000256" key="4">
    <source>
        <dbReference type="ARBA" id="ARBA00022519"/>
    </source>
</evidence>
<dbReference type="RefSeq" id="WP_229702183.1">
    <property type="nucleotide sequence ID" value="NZ_BMLS01000003.1"/>
</dbReference>
<dbReference type="InterPro" id="IPR008995">
    <property type="entry name" value="Mo/tungstate-bd_C_term_dom"/>
</dbReference>
<dbReference type="InterPro" id="IPR005116">
    <property type="entry name" value="Transp-assoc_OB_typ1"/>
</dbReference>
<dbReference type="PROSITE" id="PS00211">
    <property type="entry name" value="ABC_TRANSPORTER_1"/>
    <property type="match status" value="1"/>
</dbReference>
<dbReference type="GO" id="GO:0016887">
    <property type="term" value="F:ATP hydrolysis activity"/>
    <property type="evidence" value="ECO:0007669"/>
    <property type="project" value="InterPro"/>
</dbReference>
<dbReference type="SUPFAM" id="SSF52540">
    <property type="entry name" value="P-loop containing nucleoside triphosphate hydrolases"/>
    <property type="match status" value="1"/>
</dbReference>
<dbReference type="InterPro" id="IPR003439">
    <property type="entry name" value="ABC_transporter-like_ATP-bd"/>
</dbReference>
<evidence type="ECO:0000256" key="8">
    <source>
        <dbReference type="ARBA" id="ARBA00023136"/>
    </source>
</evidence>
<dbReference type="InterPro" id="IPR027417">
    <property type="entry name" value="P-loop_NTPase"/>
</dbReference>
<dbReference type="InterPro" id="IPR017871">
    <property type="entry name" value="ABC_transporter-like_CS"/>
</dbReference>
<evidence type="ECO:0000313" key="13">
    <source>
        <dbReference type="Proteomes" id="UP000606935"/>
    </source>
</evidence>
<keyword evidence="4" id="KW-0997">Cell inner membrane</keyword>
<dbReference type="InterPro" id="IPR050334">
    <property type="entry name" value="Molybdenum_import_ModC"/>
</dbReference>
<dbReference type="EMBL" id="BMLS01000003">
    <property type="protein sequence ID" value="GGO69617.1"/>
    <property type="molecule type" value="Genomic_DNA"/>
</dbReference>
<dbReference type="GO" id="GO:0016020">
    <property type="term" value="C:membrane"/>
    <property type="evidence" value="ECO:0007669"/>
    <property type="project" value="InterPro"/>
</dbReference>
<dbReference type="InterPro" id="IPR004606">
    <property type="entry name" value="Mop_domain"/>
</dbReference>
<dbReference type="Gene3D" id="3.40.50.300">
    <property type="entry name" value="P-loop containing nucleotide triphosphate hydrolases"/>
    <property type="match status" value="1"/>
</dbReference>
<evidence type="ECO:0000256" key="1">
    <source>
        <dbReference type="ARBA" id="ARBA00022448"/>
    </source>
</evidence>
<dbReference type="NCBIfam" id="TIGR02142">
    <property type="entry name" value="modC_ABC"/>
    <property type="match status" value="1"/>
</dbReference>
<organism evidence="12 13">
    <name type="scientific">Bowmanella pacifica</name>
    <dbReference type="NCBI Taxonomy" id="502051"/>
    <lineage>
        <taxon>Bacteria</taxon>
        <taxon>Pseudomonadati</taxon>
        <taxon>Pseudomonadota</taxon>
        <taxon>Gammaproteobacteria</taxon>
        <taxon>Alteromonadales</taxon>
        <taxon>Alteromonadaceae</taxon>
        <taxon>Bowmanella</taxon>
    </lineage>
</organism>
<keyword evidence="5" id="KW-0547">Nucleotide-binding</keyword>
<evidence type="ECO:0000256" key="3">
    <source>
        <dbReference type="ARBA" id="ARBA00022505"/>
    </source>
</evidence>
<dbReference type="Pfam" id="PF00005">
    <property type="entry name" value="ABC_tran"/>
    <property type="match status" value="1"/>
</dbReference>
<dbReference type="Gene3D" id="2.40.50.100">
    <property type="match status" value="1"/>
</dbReference>
<evidence type="ECO:0000256" key="9">
    <source>
        <dbReference type="PROSITE-ProRule" id="PRU01213"/>
    </source>
</evidence>
<gene>
    <name evidence="12" type="primary">modC</name>
    <name evidence="12" type="ORF">GCM10010982_21210</name>
</gene>
<dbReference type="InterPro" id="IPR003593">
    <property type="entry name" value="AAA+_ATPase"/>
</dbReference>
<keyword evidence="13" id="KW-1185">Reference proteome</keyword>
<reference evidence="12" key="2">
    <citation type="submission" date="2020-09" db="EMBL/GenBank/DDBJ databases">
        <authorList>
            <person name="Sun Q."/>
            <person name="Zhou Y."/>
        </authorList>
    </citation>
    <scope>NUCLEOTIDE SEQUENCE</scope>
    <source>
        <strain evidence="12">CGMCC 1.7086</strain>
    </source>
</reference>
<evidence type="ECO:0000256" key="5">
    <source>
        <dbReference type="ARBA" id="ARBA00022741"/>
    </source>
</evidence>
<dbReference type="GO" id="GO:0015098">
    <property type="term" value="F:molybdate ion transmembrane transporter activity"/>
    <property type="evidence" value="ECO:0007669"/>
    <property type="project" value="InterPro"/>
</dbReference>